<dbReference type="InParanoid" id="A0A2K1L0B6"/>
<dbReference type="EnsemblPlants" id="Pp3c2_5336V3.1">
    <property type="protein sequence ID" value="PAC:32937652.CDS.1"/>
    <property type="gene ID" value="Pp3c2_5336"/>
</dbReference>
<proteinExistence type="predicted"/>
<evidence type="ECO:0000313" key="3">
    <source>
        <dbReference type="Proteomes" id="UP000006727"/>
    </source>
</evidence>
<reference evidence="2" key="3">
    <citation type="submission" date="2020-12" db="UniProtKB">
        <authorList>
            <consortium name="EnsemblPlants"/>
        </authorList>
    </citation>
    <scope>IDENTIFICATION</scope>
</reference>
<keyword evidence="3" id="KW-1185">Reference proteome</keyword>
<dbReference type="AlphaFoldDB" id="A0A2K1L0B6"/>
<evidence type="ECO:0000313" key="1">
    <source>
        <dbReference type="EMBL" id="PNR59465.1"/>
    </source>
</evidence>
<dbReference type="Gramene" id="Pp3c2_5336V3.1">
    <property type="protein sequence ID" value="PAC:32937652.CDS.1"/>
    <property type="gene ID" value="Pp3c2_5336"/>
</dbReference>
<dbReference type="EMBL" id="ABEU02000002">
    <property type="protein sequence ID" value="PNR59465.1"/>
    <property type="molecule type" value="Genomic_DNA"/>
</dbReference>
<dbReference type="Proteomes" id="UP000006727">
    <property type="component" value="Chromosome 2"/>
</dbReference>
<protein>
    <submittedName>
        <fullName evidence="1 2">Uncharacterized protein</fullName>
    </submittedName>
</protein>
<name>A0A2K1L0B6_PHYPA</name>
<accession>A0A2K1L0B6</accession>
<gene>
    <name evidence="1" type="ORF">PHYPA_002256</name>
</gene>
<organism evidence="1">
    <name type="scientific">Physcomitrium patens</name>
    <name type="common">Spreading-leaved earth moss</name>
    <name type="synonym">Physcomitrella patens</name>
    <dbReference type="NCBI Taxonomy" id="3218"/>
    <lineage>
        <taxon>Eukaryota</taxon>
        <taxon>Viridiplantae</taxon>
        <taxon>Streptophyta</taxon>
        <taxon>Embryophyta</taxon>
        <taxon>Bryophyta</taxon>
        <taxon>Bryophytina</taxon>
        <taxon>Bryopsida</taxon>
        <taxon>Funariidae</taxon>
        <taxon>Funariales</taxon>
        <taxon>Funariaceae</taxon>
        <taxon>Physcomitrium</taxon>
    </lineage>
</organism>
<reference evidence="1 3" key="2">
    <citation type="journal article" date="2018" name="Plant J.">
        <title>The Physcomitrella patens chromosome-scale assembly reveals moss genome structure and evolution.</title>
        <authorList>
            <person name="Lang D."/>
            <person name="Ullrich K.K."/>
            <person name="Murat F."/>
            <person name="Fuchs J."/>
            <person name="Jenkins J."/>
            <person name="Haas F.B."/>
            <person name="Piednoel M."/>
            <person name="Gundlach H."/>
            <person name="Van Bel M."/>
            <person name="Meyberg R."/>
            <person name="Vives C."/>
            <person name="Morata J."/>
            <person name="Symeonidi A."/>
            <person name="Hiss M."/>
            <person name="Muchero W."/>
            <person name="Kamisugi Y."/>
            <person name="Saleh O."/>
            <person name="Blanc G."/>
            <person name="Decker E.L."/>
            <person name="van Gessel N."/>
            <person name="Grimwood J."/>
            <person name="Hayes R.D."/>
            <person name="Graham S.W."/>
            <person name="Gunter L.E."/>
            <person name="McDaniel S.F."/>
            <person name="Hoernstein S.N.W."/>
            <person name="Larsson A."/>
            <person name="Li F.W."/>
            <person name="Perroud P.F."/>
            <person name="Phillips J."/>
            <person name="Ranjan P."/>
            <person name="Rokshar D.S."/>
            <person name="Rothfels C.J."/>
            <person name="Schneider L."/>
            <person name="Shu S."/>
            <person name="Stevenson D.W."/>
            <person name="Thummler F."/>
            <person name="Tillich M."/>
            <person name="Villarreal Aguilar J.C."/>
            <person name="Widiez T."/>
            <person name="Wong G.K."/>
            <person name="Wymore A."/>
            <person name="Zhang Y."/>
            <person name="Zimmer A.D."/>
            <person name="Quatrano R.S."/>
            <person name="Mayer K.F.X."/>
            <person name="Goodstein D."/>
            <person name="Casacuberta J.M."/>
            <person name="Vandepoele K."/>
            <person name="Reski R."/>
            <person name="Cuming A.C."/>
            <person name="Tuskan G.A."/>
            <person name="Maumus F."/>
            <person name="Salse J."/>
            <person name="Schmutz J."/>
            <person name="Rensing S.A."/>
        </authorList>
    </citation>
    <scope>NUCLEOTIDE SEQUENCE [LARGE SCALE GENOMIC DNA]</scope>
    <source>
        <strain evidence="2 3">cv. Gransden 2004</strain>
    </source>
</reference>
<reference evidence="1 3" key="1">
    <citation type="journal article" date="2008" name="Science">
        <title>The Physcomitrella genome reveals evolutionary insights into the conquest of land by plants.</title>
        <authorList>
            <person name="Rensing S."/>
            <person name="Lang D."/>
            <person name="Zimmer A."/>
            <person name="Terry A."/>
            <person name="Salamov A."/>
            <person name="Shapiro H."/>
            <person name="Nishiyama T."/>
            <person name="Perroud P.-F."/>
            <person name="Lindquist E."/>
            <person name="Kamisugi Y."/>
            <person name="Tanahashi T."/>
            <person name="Sakakibara K."/>
            <person name="Fujita T."/>
            <person name="Oishi K."/>
            <person name="Shin-I T."/>
            <person name="Kuroki Y."/>
            <person name="Toyoda A."/>
            <person name="Suzuki Y."/>
            <person name="Hashimoto A."/>
            <person name="Yamaguchi K."/>
            <person name="Sugano A."/>
            <person name="Kohara Y."/>
            <person name="Fujiyama A."/>
            <person name="Anterola A."/>
            <person name="Aoki S."/>
            <person name="Ashton N."/>
            <person name="Barbazuk W.B."/>
            <person name="Barker E."/>
            <person name="Bennetzen J."/>
            <person name="Bezanilla M."/>
            <person name="Blankenship R."/>
            <person name="Cho S.H."/>
            <person name="Dutcher S."/>
            <person name="Estelle M."/>
            <person name="Fawcett J.A."/>
            <person name="Gundlach H."/>
            <person name="Hanada K."/>
            <person name="Heyl A."/>
            <person name="Hicks K.A."/>
            <person name="Hugh J."/>
            <person name="Lohr M."/>
            <person name="Mayer K."/>
            <person name="Melkozernov A."/>
            <person name="Murata T."/>
            <person name="Nelson D."/>
            <person name="Pils B."/>
            <person name="Prigge M."/>
            <person name="Reiss B."/>
            <person name="Renner T."/>
            <person name="Rombauts S."/>
            <person name="Rushton P."/>
            <person name="Sanderfoot A."/>
            <person name="Schween G."/>
            <person name="Shiu S.-H."/>
            <person name="Stueber K."/>
            <person name="Theodoulou F.L."/>
            <person name="Tu H."/>
            <person name="Van de Peer Y."/>
            <person name="Verrier P.J."/>
            <person name="Waters E."/>
            <person name="Wood A."/>
            <person name="Yang L."/>
            <person name="Cove D."/>
            <person name="Cuming A."/>
            <person name="Hasebe M."/>
            <person name="Lucas S."/>
            <person name="Mishler D.B."/>
            <person name="Reski R."/>
            <person name="Grigoriev I."/>
            <person name="Quatrano R.S."/>
            <person name="Boore J.L."/>
        </authorList>
    </citation>
    <scope>NUCLEOTIDE SEQUENCE [LARGE SCALE GENOMIC DNA]</scope>
    <source>
        <strain evidence="2 3">cv. Gransden 2004</strain>
    </source>
</reference>
<sequence>MTRFNVALWEIGTYKEILRSQVLQNLYYASRIVRSVIKCFFVFILRVQSNSAYKNIVHVLLVCLSKLSSSALLVHSSKGVLK</sequence>
<evidence type="ECO:0000313" key="2">
    <source>
        <dbReference type="EnsemblPlants" id="PAC:32937652.CDS.1"/>
    </source>
</evidence>